<evidence type="ECO:0000259" key="1">
    <source>
        <dbReference type="Pfam" id="PF17936"/>
    </source>
</evidence>
<sequence length="110" mass="11895">MPGGTIVEVETDNNGNWKLETNDKLSNGSTIEAAAKDLAGNVSEKVSIIVKDTIPPAPPTVNPLKSTDTELSGTAEPNSKITIKLNDRIVTVETNAAGQWKYIYWMNTHN</sequence>
<dbReference type="AlphaFoldDB" id="A0AAJ0JP78"/>
<dbReference type="Proteomes" id="UP000033530">
    <property type="component" value="Unassembled WGS sequence"/>
</dbReference>
<dbReference type="Gene3D" id="2.60.40.10">
    <property type="entry name" value="Immunoglobulins"/>
    <property type="match status" value="2"/>
</dbReference>
<protein>
    <recommendedName>
        <fullName evidence="1">Bacterial Ig domain-containing protein</fullName>
    </recommendedName>
</protein>
<proteinExistence type="predicted"/>
<feature type="domain" description="Bacterial Ig" evidence="1">
    <location>
        <begin position="5"/>
        <end position="52"/>
    </location>
</feature>
<dbReference type="InterPro" id="IPR013783">
    <property type="entry name" value="Ig-like_fold"/>
</dbReference>
<gene>
    <name evidence="2" type="ORF">VV61_05015</name>
</gene>
<evidence type="ECO:0000313" key="2">
    <source>
        <dbReference type="EMBL" id="KKB25474.1"/>
    </source>
</evidence>
<dbReference type="Pfam" id="PF17936">
    <property type="entry name" value="Big_6"/>
    <property type="match status" value="1"/>
</dbReference>
<accession>A0AAJ0JP78</accession>
<dbReference type="InterPro" id="IPR041498">
    <property type="entry name" value="Big_6"/>
</dbReference>
<reference evidence="2 3" key="1">
    <citation type="submission" date="2015-03" db="EMBL/GenBank/DDBJ databases">
        <title>Draft Genome Sequence of S. carnosus subsp. utilis LTH 7013, Isolated from South Tirolean Ham.</title>
        <authorList>
            <person name="Mueller A."/>
            <person name="Huptas C."/>
            <person name="Wenning M."/>
            <person name="Weiss A."/>
            <person name="Schmidt H."/>
        </authorList>
    </citation>
    <scope>NUCLEOTIDE SEQUENCE [LARGE SCALE GENOMIC DNA]</scope>
    <source>
        <strain evidence="2 3">LTH7013</strain>
    </source>
</reference>
<organism evidence="2 3">
    <name type="scientific">Staphylococcus carnosus</name>
    <dbReference type="NCBI Taxonomy" id="1281"/>
    <lineage>
        <taxon>Bacteria</taxon>
        <taxon>Bacillati</taxon>
        <taxon>Bacillota</taxon>
        <taxon>Bacilli</taxon>
        <taxon>Bacillales</taxon>
        <taxon>Staphylococcaceae</taxon>
        <taxon>Staphylococcus</taxon>
    </lineage>
</organism>
<dbReference type="EMBL" id="LAIU01000003">
    <property type="protein sequence ID" value="KKB25474.1"/>
    <property type="molecule type" value="Genomic_DNA"/>
</dbReference>
<comment type="caution">
    <text evidence="2">The sequence shown here is derived from an EMBL/GenBank/DDBJ whole genome shotgun (WGS) entry which is preliminary data.</text>
</comment>
<name>A0AAJ0JP78_STACA</name>
<evidence type="ECO:0000313" key="3">
    <source>
        <dbReference type="Proteomes" id="UP000033530"/>
    </source>
</evidence>